<dbReference type="GO" id="GO:0031460">
    <property type="term" value="P:glycine betaine transport"/>
    <property type="evidence" value="ECO:0007669"/>
    <property type="project" value="TreeGrafter"/>
</dbReference>
<proteinExistence type="predicted"/>
<dbReference type="SUPFAM" id="SSF53850">
    <property type="entry name" value="Periplasmic binding protein-like II"/>
    <property type="match status" value="1"/>
</dbReference>
<keyword evidence="3" id="KW-1003">Cell membrane</keyword>
<dbReference type="CDD" id="cd13639">
    <property type="entry name" value="PBP2_OpuAC_like"/>
    <property type="match status" value="1"/>
</dbReference>
<comment type="caution">
    <text evidence="7">The sequence shown here is derived from an EMBL/GenBank/DDBJ whole genome shotgun (WGS) entry which is preliminary data.</text>
</comment>
<dbReference type="EMBL" id="QPMH01000003">
    <property type="protein sequence ID" value="RDD63036.1"/>
    <property type="molecule type" value="Genomic_DNA"/>
</dbReference>
<dbReference type="Pfam" id="PF04069">
    <property type="entry name" value="OpuAC"/>
    <property type="match status" value="1"/>
</dbReference>
<sequence>MKYLSGVCLALAVAVAGAGTAQAEDNGVVEIGYFNWSDALFTSHVVDYIVREKMGHEVEMTKADPAAVYQAVKSGDLDFHTDSWLPETHSDYYDKVAQDTVSIGPIYSRARLGWIVPDYVPEDQLDSIEDLMSEEVMEKLDGKIIGIGPGAGLTRLSKKAMDEYGLEDMGYNLVISSGSGMTAALKRAIQNEEWIVVTGWSPHWKFGRWDLRYIADPKGVLGSIERADILAREGFYREFPDVYEMLDRITIPLNDVQAGMDVGEREDYETAARQYVENHPDLVNYWITGELPK</sequence>
<feature type="domain" description="ABC-type glycine betaine transport system substrate-binding" evidence="6">
    <location>
        <begin position="29"/>
        <end position="277"/>
    </location>
</feature>
<protein>
    <submittedName>
        <fullName evidence="7">Glycine/betaine ABC transporter substrate-binding protein</fullName>
    </submittedName>
</protein>
<dbReference type="AlphaFoldDB" id="A0A369TJG1"/>
<evidence type="ECO:0000313" key="8">
    <source>
        <dbReference type="Proteomes" id="UP000253941"/>
    </source>
</evidence>
<dbReference type="RefSeq" id="WP_114580987.1">
    <property type="nucleotide sequence ID" value="NZ_QPMH01000003.1"/>
</dbReference>
<dbReference type="Gene3D" id="3.40.190.10">
    <property type="entry name" value="Periplasmic binding protein-like II"/>
    <property type="match status" value="1"/>
</dbReference>
<evidence type="ECO:0000256" key="4">
    <source>
        <dbReference type="ARBA" id="ARBA00023136"/>
    </source>
</evidence>
<feature type="signal peptide" evidence="5">
    <location>
        <begin position="1"/>
        <end position="23"/>
    </location>
</feature>
<accession>A0A369TJG1</accession>
<organism evidence="7 8">
    <name type="scientific">Ferruginivarius sediminum</name>
    <dbReference type="NCBI Taxonomy" id="2661937"/>
    <lineage>
        <taxon>Bacteria</taxon>
        <taxon>Pseudomonadati</taxon>
        <taxon>Pseudomonadota</taxon>
        <taxon>Alphaproteobacteria</taxon>
        <taxon>Rhodospirillales</taxon>
        <taxon>Rhodospirillaceae</taxon>
        <taxon>Ferruginivarius</taxon>
    </lineage>
</organism>
<dbReference type="GO" id="GO:0005275">
    <property type="term" value="F:amine transmembrane transporter activity"/>
    <property type="evidence" value="ECO:0007669"/>
    <property type="project" value="TreeGrafter"/>
</dbReference>
<keyword evidence="4" id="KW-0472">Membrane</keyword>
<reference evidence="7 8" key="1">
    <citation type="submission" date="2018-07" db="EMBL/GenBank/DDBJ databases">
        <title>Venubactetium sediminum gen. nov., sp. nov., isolated from a marine solar saltern.</title>
        <authorList>
            <person name="Wang S."/>
        </authorList>
    </citation>
    <scope>NUCLEOTIDE SEQUENCE [LARGE SCALE GENOMIC DNA]</scope>
    <source>
        <strain evidence="7 8">WD2A32</strain>
    </source>
</reference>
<dbReference type="Proteomes" id="UP000253941">
    <property type="component" value="Unassembled WGS sequence"/>
</dbReference>
<evidence type="ECO:0000256" key="1">
    <source>
        <dbReference type="ARBA" id="ARBA00004236"/>
    </source>
</evidence>
<keyword evidence="2" id="KW-0813">Transport</keyword>
<feature type="chain" id="PRO_5017043195" evidence="5">
    <location>
        <begin position="24"/>
        <end position="293"/>
    </location>
</feature>
<comment type="subcellular location">
    <subcellularLocation>
        <location evidence="1">Cell membrane</location>
    </subcellularLocation>
</comment>
<dbReference type="InterPro" id="IPR007210">
    <property type="entry name" value="ABC_Gly_betaine_transp_sub-bd"/>
</dbReference>
<evidence type="ECO:0000259" key="6">
    <source>
        <dbReference type="Pfam" id="PF04069"/>
    </source>
</evidence>
<evidence type="ECO:0000256" key="5">
    <source>
        <dbReference type="SAM" id="SignalP"/>
    </source>
</evidence>
<dbReference type="Gene3D" id="3.40.190.100">
    <property type="entry name" value="Glycine betaine-binding periplasmic protein, domain 2"/>
    <property type="match status" value="1"/>
</dbReference>
<evidence type="ECO:0000256" key="3">
    <source>
        <dbReference type="ARBA" id="ARBA00022475"/>
    </source>
</evidence>
<gene>
    <name evidence="7" type="ORF">DRB17_04480</name>
</gene>
<keyword evidence="8" id="KW-1185">Reference proteome</keyword>
<evidence type="ECO:0000313" key="7">
    <source>
        <dbReference type="EMBL" id="RDD63036.1"/>
    </source>
</evidence>
<name>A0A369TJG1_9PROT</name>
<dbReference type="GO" id="GO:0015226">
    <property type="term" value="F:carnitine transmembrane transporter activity"/>
    <property type="evidence" value="ECO:0007669"/>
    <property type="project" value="TreeGrafter"/>
</dbReference>
<evidence type="ECO:0000256" key="2">
    <source>
        <dbReference type="ARBA" id="ARBA00022448"/>
    </source>
</evidence>
<dbReference type="GO" id="GO:0015871">
    <property type="term" value="P:choline transport"/>
    <property type="evidence" value="ECO:0007669"/>
    <property type="project" value="TreeGrafter"/>
</dbReference>
<dbReference type="GO" id="GO:0043190">
    <property type="term" value="C:ATP-binding cassette (ABC) transporter complex"/>
    <property type="evidence" value="ECO:0007669"/>
    <property type="project" value="InterPro"/>
</dbReference>
<dbReference type="PANTHER" id="PTHR47737:SF1">
    <property type="entry name" value="GLYCINE BETAINE_PROLINE BETAINE TRANSPORT SYSTEM PERMEASE PROTEIN PROW"/>
    <property type="match status" value="1"/>
</dbReference>
<dbReference type="PANTHER" id="PTHR47737">
    <property type="entry name" value="GLYCINE BETAINE/PROLINE BETAINE TRANSPORT SYSTEM PERMEASE PROTEIN PROW"/>
    <property type="match status" value="1"/>
</dbReference>
<keyword evidence="5" id="KW-0732">Signal</keyword>